<proteinExistence type="predicted"/>
<keyword evidence="2" id="KW-1185">Reference proteome</keyword>
<dbReference type="STRING" id="404433.BTW07_05965"/>
<dbReference type="RefSeq" id="WP_075569251.1">
    <property type="nucleotide sequence ID" value="NZ_MSDO01000005.1"/>
</dbReference>
<dbReference type="EMBL" id="MSDO01000005">
    <property type="protein sequence ID" value="OLO05154.1"/>
    <property type="molecule type" value="Genomic_DNA"/>
</dbReference>
<dbReference type="PROSITE" id="PS51257">
    <property type="entry name" value="PROKAR_LIPOPROTEIN"/>
    <property type="match status" value="1"/>
</dbReference>
<sequence length="148" mass="15657">MTPREPATHRDATSRRSGLRQVAGLSVLIGCLLLSACAVSPQAQPRSISVQATAQETLKATLSMLAERGFVIRHGDGNLGQIDAVLASRSGYEVHAQVTSGGERPAGLVMQNGDTYLTLSGRRGGQPLEAVELDPLFIDVQNRLGLLP</sequence>
<dbReference type="Proteomes" id="UP000186878">
    <property type="component" value="Unassembled WGS sequence"/>
</dbReference>
<evidence type="ECO:0000313" key="2">
    <source>
        <dbReference type="Proteomes" id="UP000186878"/>
    </source>
</evidence>
<gene>
    <name evidence="1" type="ORF">BTW07_05965</name>
</gene>
<dbReference type="AlphaFoldDB" id="A0A1Q8SUP1"/>
<reference evidence="1 2" key="1">
    <citation type="submission" date="2016-12" db="EMBL/GenBank/DDBJ databases">
        <title>Draft genome sequences of strains Salinicola socius SMB35, Salinicola sp. MH3R3-1 and Chromohalobacter sp. SMB17 from the Verkhnekamsk potash mining region of Russia.</title>
        <authorList>
            <person name="Mavrodi D.V."/>
            <person name="Olsson B.E."/>
            <person name="Korsakova E.S."/>
            <person name="Pyankova A."/>
            <person name="Mavrodi O.V."/>
            <person name="Plotnikova E.G."/>
        </authorList>
    </citation>
    <scope>NUCLEOTIDE SEQUENCE [LARGE SCALE GENOMIC DNA]</scope>
    <source>
        <strain evidence="1 2">SMB35</strain>
    </source>
</reference>
<dbReference type="OrthoDB" id="6184055at2"/>
<name>A0A1Q8SUP1_9GAMM</name>
<comment type="caution">
    <text evidence="1">The sequence shown here is derived from an EMBL/GenBank/DDBJ whole genome shotgun (WGS) entry which is preliminary data.</text>
</comment>
<protein>
    <submittedName>
        <fullName evidence="1">Uncharacterized protein</fullName>
    </submittedName>
</protein>
<organism evidence="1 2">
    <name type="scientific">Salinicola socius</name>
    <dbReference type="NCBI Taxonomy" id="404433"/>
    <lineage>
        <taxon>Bacteria</taxon>
        <taxon>Pseudomonadati</taxon>
        <taxon>Pseudomonadota</taxon>
        <taxon>Gammaproteobacteria</taxon>
        <taxon>Oceanospirillales</taxon>
        <taxon>Halomonadaceae</taxon>
        <taxon>Salinicola</taxon>
    </lineage>
</organism>
<accession>A0A1Q8SUP1</accession>
<evidence type="ECO:0000313" key="1">
    <source>
        <dbReference type="EMBL" id="OLO05154.1"/>
    </source>
</evidence>